<keyword evidence="3" id="KW-0456">Lyase</keyword>
<dbReference type="Gene3D" id="3.40.640.10">
    <property type="entry name" value="Type I PLP-dependent aspartate aminotransferase-like (Major domain)"/>
    <property type="match status" value="1"/>
</dbReference>
<dbReference type="PANTHER" id="PTHR43586:SF8">
    <property type="entry name" value="CYSTEINE DESULFURASE 1, CHLOROPLASTIC"/>
    <property type="match status" value="1"/>
</dbReference>
<dbReference type="Pfam" id="PF00266">
    <property type="entry name" value="Aminotran_5"/>
    <property type="match status" value="1"/>
</dbReference>
<dbReference type="InterPro" id="IPR000192">
    <property type="entry name" value="Aminotrans_V_dom"/>
</dbReference>
<keyword evidence="4" id="KW-1185">Reference proteome</keyword>
<dbReference type="Gene3D" id="3.90.1150.10">
    <property type="entry name" value="Aspartate Aminotransferase, domain 1"/>
    <property type="match status" value="1"/>
</dbReference>
<dbReference type="OrthoDB" id="347423at2759"/>
<reference evidence="3" key="1">
    <citation type="submission" date="2013-10" db="EMBL/GenBank/DDBJ databases">
        <title>Genomic analysis of the causative agents of coccidiosis in chickens.</title>
        <authorList>
            <person name="Reid A.J."/>
            <person name="Blake D."/>
            <person name="Billington K."/>
            <person name="Browne H."/>
            <person name="Dunn M."/>
            <person name="Hung S."/>
            <person name="Kawahara F."/>
            <person name="Miranda-Saavedra D."/>
            <person name="Mourier T."/>
            <person name="Nagra H."/>
            <person name="Otto T.D."/>
            <person name="Rawlings N."/>
            <person name="Sanchez A."/>
            <person name="Sanders M."/>
            <person name="Subramaniam C."/>
            <person name="Tay Y."/>
            <person name="Dear P."/>
            <person name="Doerig C."/>
            <person name="Gruber A."/>
            <person name="Parkinson J."/>
            <person name="Shirley M."/>
            <person name="Wan K.L."/>
            <person name="Berriman M."/>
            <person name="Tomley F."/>
            <person name="Pain A."/>
        </authorList>
    </citation>
    <scope>NUCLEOTIDE SEQUENCE [LARGE SCALE GENOMIC DNA]</scope>
    <source>
        <strain evidence="3">Weybridge</strain>
    </source>
</reference>
<dbReference type="GeneID" id="25335655"/>
<dbReference type="InterPro" id="IPR015424">
    <property type="entry name" value="PyrdxlP-dep_Trfase"/>
</dbReference>
<dbReference type="InterPro" id="IPR015422">
    <property type="entry name" value="PyrdxlP-dep_Trfase_small"/>
</dbReference>
<dbReference type="InterPro" id="IPR015421">
    <property type="entry name" value="PyrdxlP-dep_Trfase_major"/>
</dbReference>
<evidence type="ECO:0000256" key="1">
    <source>
        <dbReference type="ARBA" id="ARBA00022898"/>
    </source>
</evidence>
<evidence type="ECO:0000259" key="2">
    <source>
        <dbReference type="Pfam" id="PF00266"/>
    </source>
</evidence>
<organism evidence="3 4">
    <name type="scientific">Eimeria maxima</name>
    <name type="common">Coccidian parasite</name>
    <dbReference type="NCBI Taxonomy" id="5804"/>
    <lineage>
        <taxon>Eukaryota</taxon>
        <taxon>Sar</taxon>
        <taxon>Alveolata</taxon>
        <taxon>Apicomplexa</taxon>
        <taxon>Conoidasida</taxon>
        <taxon>Coccidia</taxon>
        <taxon>Eucoccidiorida</taxon>
        <taxon>Eimeriorina</taxon>
        <taxon>Eimeriidae</taxon>
        <taxon>Eimeria</taxon>
    </lineage>
</organism>
<protein>
    <submittedName>
        <fullName evidence="3">Selenocysteine lyase, putative</fullName>
    </submittedName>
</protein>
<sequence length="350" mass="38450">MLLVYQLPLVSDPPAKAREKIAKFIGGKREEIIFTSGATAGINLVARAWGDTYIKEGDEICLSVAEHHANLLPWQQLAKRKKAQLKFIPINKETKELDINIAVSLLSPKTRILALACTSNVLGALLQQQQLQQLLQQAKLINPNIITLVDAAQALPHIPLHAPSLGADFLVGSSHKMFGGTGIGFLWGRKLLLQRMQPDNYGGEMIQHVSFDRSTFTDPPWRFEAGTLPIAQIIGFAAAVDFLNQVGMNNIAAADQKLAKTLMEAVEDFPRVRILSVTPWGQQQQQQQQQQQPQQKGAARAAAAATTAAAAKKMVPICSFIIEGLSPFDLALCVDQWYHVHLRADFIPLC</sequence>
<dbReference type="SUPFAM" id="SSF53383">
    <property type="entry name" value="PLP-dependent transferases"/>
    <property type="match status" value="1"/>
</dbReference>
<proteinExistence type="predicted"/>
<dbReference type="RefSeq" id="XP_013332956.1">
    <property type="nucleotide sequence ID" value="XM_013477502.1"/>
</dbReference>
<dbReference type="Proteomes" id="UP000030763">
    <property type="component" value="Unassembled WGS sequence"/>
</dbReference>
<dbReference type="EMBL" id="HG718870">
    <property type="protein sequence ID" value="CDJ56306.1"/>
    <property type="molecule type" value="Genomic_DNA"/>
</dbReference>
<dbReference type="PANTHER" id="PTHR43586">
    <property type="entry name" value="CYSTEINE DESULFURASE"/>
    <property type="match status" value="1"/>
</dbReference>
<dbReference type="VEuPathDB" id="ToxoDB:EMWEY_00016690"/>
<feature type="domain" description="Aminotransferase class V" evidence="2">
    <location>
        <begin position="16"/>
        <end position="277"/>
    </location>
</feature>
<reference evidence="3" key="2">
    <citation type="submission" date="2013-10" db="EMBL/GenBank/DDBJ databases">
        <authorList>
            <person name="Aslett M."/>
        </authorList>
    </citation>
    <scope>NUCLEOTIDE SEQUENCE [LARGE SCALE GENOMIC DNA]</scope>
    <source>
        <strain evidence="3">Weybridge</strain>
    </source>
</reference>
<accession>U6LX45</accession>
<evidence type="ECO:0000313" key="4">
    <source>
        <dbReference type="Proteomes" id="UP000030763"/>
    </source>
</evidence>
<name>U6LX45_EIMMA</name>
<keyword evidence="1" id="KW-0663">Pyridoxal phosphate</keyword>
<evidence type="ECO:0000313" key="3">
    <source>
        <dbReference type="EMBL" id="CDJ56306.1"/>
    </source>
</evidence>
<gene>
    <name evidence="3" type="ORF">EMWEY_00016690</name>
</gene>
<dbReference type="GO" id="GO:0016829">
    <property type="term" value="F:lyase activity"/>
    <property type="evidence" value="ECO:0007669"/>
    <property type="project" value="UniProtKB-KW"/>
</dbReference>
<dbReference type="AlphaFoldDB" id="U6LX45"/>
<dbReference type="OMA" id="MEDHSNI"/>